<dbReference type="RefSeq" id="WP_187150384.1">
    <property type="nucleotide sequence ID" value="NZ_LWUJ01000012.1"/>
</dbReference>
<proteinExistence type="predicted"/>
<gene>
    <name evidence="1" type="ORF">A6V39_03735</name>
</gene>
<protein>
    <submittedName>
        <fullName evidence="1">Uncharacterized protein</fullName>
    </submittedName>
</protein>
<evidence type="ECO:0000313" key="2">
    <source>
        <dbReference type="Proteomes" id="UP000077623"/>
    </source>
</evidence>
<accession>A0A1A9QCN2</accession>
<sequence length="212" mass="23570">MISPKQALLGGLGVATIIGGGFGTSYLLQDKTIKDKLIRGGATIIELDDDYEIVFREFKGTESFINLVKTKVSTITNSSPDNVGGPALKQWCEEKLQLALTKENIDNNFANTKQYCSKTLFTIEDKMKKDKKQLATDWDAQFAKLKTPPQNTELQTDLSALNNAINAIDDQHKEAIKTALQTWCSSKIKTPLTKDISLWTKIDNRCLIAKVN</sequence>
<name>A0A1A9QCN2_9MOLU</name>
<dbReference type="AlphaFoldDB" id="A0A1A9QCN2"/>
<evidence type="ECO:0000313" key="1">
    <source>
        <dbReference type="EMBL" id="OAL09998.1"/>
    </source>
</evidence>
<comment type="caution">
    <text evidence="1">The sequence shown here is derived from an EMBL/GenBank/DDBJ whole genome shotgun (WGS) entry which is preliminary data.</text>
</comment>
<reference evidence="2" key="1">
    <citation type="submission" date="2016-04" db="EMBL/GenBank/DDBJ databases">
        <authorList>
            <person name="Quiroz-Castaneda R.E."/>
            <person name="Martinez-Ocampo F."/>
        </authorList>
    </citation>
    <scope>NUCLEOTIDE SEQUENCE [LARGE SCALE GENOMIC DNA]</scope>
    <source>
        <strain evidence="2">INIFAP01</strain>
    </source>
</reference>
<dbReference type="STRING" id="432608.A6V39_03735"/>
<organism evidence="1 2">
    <name type="scientific">Candidatus Mycoplasma haematobovis</name>
    <dbReference type="NCBI Taxonomy" id="432608"/>
    <lineage>
        <taxon>Bacteria</taxon>
        <taxon>Bacillati</taxon>
        <taxon>Mycoplasmatota</taxon>
        <taxon>Mollicutes</taxon>
        <taxon>Mycoplasmataceae</taxon>
        <taxon>Mycoplasma</taxon>
    </lineage>
</organism>
<keyword evidence="2" id="KW-1185">Reference proteome</keyword>
<dbReference type="Proteomes" id="UP000077623">
    <property type="component" value="Unassembled WGS sequence"/>
</dbReference>
<dbReference type="EMBL" id="LWUJ01000012">
    <property type="protein sequence ID" value="OAL09998.1"/>
    <property type="molecule type" value="Genomic_DNA"/>
</dbReference>